<keyword evidence="2" id="KW-0614">Plasmid</keyword>
<reference evidence="2" key="1">
    <citation type="submission" date="2022-07" db="EMBL/GenBank/DDBJ databases">
        <title>Complete Genome Sequence of the Radioresistant Bacterium Deinococcus aetherius ST0316, Isolated from the Air Dust collected in Lower Stratosphere above Japan.</title>
        <authorList>
            <person name="Satoh K."/>
            <person name="Hagiwara K."/>
            <person name="Katsumata K."/>
            <person name="Kubo A."/>
            <person name="Yokobori S."/>
            <person name="Yamagishi A."/>
            <person name="Oono Y."/>
            <person name="Narumi I."/>
        </authorList>
    </citation>
    <scope>NUCLEOTIDE SEQUENCE</scope>
    <source>
        <strain evidence="2">ST0316</strain>
        <plasmid evidence="2">pDAETH-2</plasmid>
    </source>
</reference>
<dbReference type="Gene3D" id="3.40.50.720">
    <property type="entry name" value="NAD(P)-binding Rossmann-like Domain"/>
    <property type="match status" value="1"/>
</dbReference>
<protein>
    <submittedName>
        <fullName evidence="2">Dehydrogenase</fullName>
    </submittedName>
</protein>
<keyword evidence="3" id="KW-1185">Reference proteome</keyword>
<dbReference type="Pfam" id="PF13561">
    <property type="entry name" value="adh_short_C2"/>
    <property type="match status" value="1"/>
</dbReference>
<dbReference type="InterPro" id="IPR050259">
    <property type="entry name" value="SDR"/>
</dbReference>
<accession>A0ABM8AKI5</accession>
<dbReference type="Proteomes" id="UP001064971">
    <property type="component" value="Plasmid pDAETH-2"/>
</dbReference>
<evidence type="ECO:0000256" key="1">
    <source>
        <dbReference type="ARBA" id="ARBA00006484"/>
    </source>
</evidence>
<organism evidence="2 3">
    <name type="scientific">Deinococcus aetherius</name>
    <dbReference type="NCBI Taxonomy" id="200252"/>
    <lineage>
        <taxon>Bacteria</taxon>
        <taxon>Thermotogati</taxon>
        <taxon>Deinococcota</taxon>
        <taxon>Deinococci</taxon>
        <taxon>Deinococcales</taxon>
        <taxon>Deinococcaceae</taxon>
        <taxon>Deinococcus</taxon>
    </lineage>
</organism>
<dbReference type="PRINTS" id="PR00080">
    <property type="entry name" value="SDRFAMILY"/>
</dbReference>
<dbReference type="PANTHER" id="PTHR42879">
    <property type="entry name" value="3-OXOACYL-(ACYL-CARRIER-PROTEIN) REDUCTASE"/>
    <property type="match status" value="1"/>
</dbReference>
<dbReference type="PANTHER" id="PTHR42879:SF2">
    <property type="entry name" value="3-OXOACYL-[ACYL-CARRIER-PROTEIN] REDUCTASE FABG"/>
    <property type="match status" value="1"/>
</dbReference>
<dbReference type="EMBL" id="AP026562">
    <property type="protein sequence ID" value="BDP44327.1"/>
    <property type="molecule type" value="Genomic_DNA"/>
</dbReference>
<dbReference type="RefSeq" id="WP_264778175.1">
    <property type="nucleotide sequence ID" value="NZ_AP026562.1"/>
</dbReference>
<name>A0ABM8AKI5_9DEIO</name>
<dbReference type="PRINTS" id="PR00081">
    <property type="entry name" value="GDHRDH"/>
</dbReference>
<dbReference type="InterPro" id="IPR002347">
    <property type="entry name" value="SDR_fam"/>
</dbReference>
<dbReference type="InterPro" id="IPR036291">
    <property type="entry name" value="NAD(P)-bd_dom_sf"/>
</dbReference>
<evidence type="ECO:0000313" key="3">
    <source>
        <dbReference type="Proteomes" id="UP001064971"/>
    </source>
</evidence>
<dbReference type="SUPFAM" id="SSF51735">
    <property type="entry name" value="NAD(P)-binding Rossmann-fold domains"/>
    <property type="match status" value="1"/>
</dbReference>
<geneLocation type="plasmid" evidence="2 3">
    <name>pDAETH-2</name>
</geneLocation>
<gene>
    <name evidence="2" type="ORF">DAETH_42960</name>
</gene>
<comment type="similarity">
    <text evidence="1">Belongs to the short-chain dehydrogenases/reductases (SDR) family.</text>
</comment>
<proteinExistence type="inferred from homology"/>
<sequence>MTSPSSPGGDRTFSLHGKVALVTGASRGIGAATAKLLAAQGASVGVNYVSNEARAREVVSAIEAAGGRAVAVRGSVGEQAEVEAMVRQVEEELGPIDILVCNADAVREFTVKPFVDLSWAEFEDLLTGETKAVFYPVGAVVGGMMKRGAGTIINVSSQLSRRAQEGMAGHSSGKAAVDALTRTLANELGPHGIRVNAVAPGLVQTEASASMWSGDQGQDGGPGLMARMRQMTPLRRIATPEDVAGAIVMLASDAASFVTGVYLDVNGGMTMR</sequence>
<evidence type="ECO:0000313" key="2">
    <source>
        <dbReference type="EMBL" id="BDP44327.1"/>
    </source>
</evidence>